<sequence>MSNASGTPRTSAAGAAGTAGTGRAPAPRAASDPAAPKPAGAPEPEPLRFFGTSWVDHDGGYAARRLGLAAGALVAAAAGALVLRLAYQGLTAGEPDSLVNLLVVVAFAMCSAVSFRRTWTGFASAPDATAQTSMRGFTAIGFLGVLLAYAARCLVEAPGERLLRTRYETAREEHERRTARRTGNPAARRKKRKG</sequence>
<dbReference type="EMBL" id="BNCD01000018">
    <property type="protein sequence ID" value="GHH85511.1"/>
    <property type="molecule type" value="Genomic_DNA"/>
</dbReference>
<feature type="compositionally biased region" description="Pro residues" evidence="1">
    <location>
        <begin position="35"/>
        <end position="44"/>
    </location>
</feature>
<keyword evidence="2" id="KW-1133">Transmembrane helix</keyword>
<protein>
    <submittedName>
        <fullName evidence="3">Membrane protein</fullName>
    </submittedName>
</protein>
<evidence type="ECO:0000256" key="1">
    <source>
        <dbReference type="SAM" id="MobiDB-lite"/>
    </source>
</evidence>
<gene>
    <name evidence="3" type="ORF">GCM10018793_53910</name>
</gene>
<feature type="transmembrane region" description="Helical" evidence="2">
    <location>
        <begin position="136"/>
        <end position="155"/>
    </location>
</feature>
<feature type="region of interest" description="Disordered" evidence="1">
    <location>
        <begin position="1"/>
        <end position="48"/>
    </location>
</feature>
<dbReference type="AlphaFoldDB" id="A0A919L7H5"/>
<keyword evidence="2" id="KW-0812">Transmembrane</keyword>
<evidence type="ECO:0000313" key="4">
    <source>
        <dbReference type="Proteomes" id="UP000603708"/>
    </source>
</evidence>
<name>A0A919L7H5_9ACTN</name>
<feature type="transmembrane region" description="Helical" evidence="2">
    <location>
        <begin position="66"/>
        <end position="86"/>
    </location>
</feature>
<dbReference type="Proteomes" id="UP000603708">
    <property type="component" value="Unassembled WGS sequence"/>
</dbReference>
<comment type="caution">
    <text evidence="3">The sequence shown here is derived from an EMBL/GenBank/DDBJ whole genome shotgun (WGS) entry which is preliminary data.</text>
</comment>
<accession>A0A919L7H5</accession>
<keyword evidence="2" id="KW-0472">Membrane</keyword>
<reference evidence="3" key="1">
    <citation type="journal article" date="2014" name="Int. J. Syst. Evol. Microbiol.">
        <title>Complete genome sequence of Corynebacterium casei LMG S-19264T (=DSM 44701T), isolated from a smear-ripened cheese.</title>
        <authorList>
            <consortium name="US DOE Joint Genome Institute (JGI-PGF)"/>
            <person name="Walter F."/>
            <person name="Albersmeier A."/>
            <person name="Kalinowski J."/>
            <person name="Ruckert C."/>
        </authorList>
    </citation>
    <scope>NUCLEOTIDE SEQUENCE</scope>
    <source>
        <strain evidence="3">JCM 5069</strain>
    </source>
</reference>
<organism evidence="3 4">
    <name type="scientific">Streptomyces sulfonofaciens</name>
    <dbReference type="NCBI Taxonomy" id="68272"/>
    <lineage>
        <taxon>Bacteria</taxon>
        <taxon>Bacillati</taxon>
        <taxon>Actinomycetota</taxon>
        <taxon>Actinomycetes</taxon>
        <taxon>Kitasatosporales</taxon>
        <taxon>Streptomycetaceae</taxon>
        <taxon>Streptomyces</taxon>
    </lineage>
</organism>
<keyword evidence="4" id="KW-1185">Reference proteome</keyword>
<feature type="region of interest" description="Disordered" evidence="1">
    <location>
        <begin position="169"/>
        <end position="194"/>
    </location>
</feature>
<feature type="compositionally biased region" description="Low complexity" evidence="1">
    <location>
        <begin position="1"/>
        <end position="34"/>
    </location>
</feature>
<evidence type="ECO:0000313" key="3">
    <source>
        <dbReference type="EMBL" id="GHH85511.1"/>
    </source>
</evidence>
<dbReference type="RefSeq" id="WP_189936376.1">
    <property type="nucleotide sequence ID" value="NZ_BNCD01000018.1"/>
</dbReference>
<evidence type="ECO:0000256" key="2">
    <source>
        <dbReference type="SAM" id="Phobius"/>
    </source>
</evidence>
<reference evidence="3" key="2">
    <citation type="submission" date="2020-09" db="EMBL/GenBank/DDBJ databases">
        <authorList>
            <person name="Sun Q."/>
            <person name="Ohkuma M."/>
        </authorList>
    </citation>
    <scope>NUCLEOTIDE SEQUENCE</scope>
    <source>
        <strain evidence="3">JCM 5069</strain>
    </source>
</reference>
<feature type="transmembrane region" description="Helical" evidence="2">
    <location>
        <begin position="98"/>
        <end position="116"/>
    </location>
</feature>
<proteinExistence type="predicted"/>